<keyword evidence="5" id="KW-1185">Reference proteome</keyword>
<organism evidence="4 6">
    <name type="scientific">Bursaphelenchus xylophilus</name>
    <name type="common">Pinewood nematode worm</name>
    <name type="synonym">Aphelenchoides xylophilus</name>
    <dbReference type="NCBI Taxonomy" id="6326"/>
    <lineage>
        <taxon>Eukaryota</taxon>
        <taxon>Metazoa</taxon>
        <taxon>Ecdysozoa</taxon>
        <taxon>Nematoda</taxon>
        <taxon>Chromadorea</taxon>
        <taxon>Rhabditida</taxon>
        <taxon>Tylenchina</taxon>
        <taxon>Tylenchomorpha</taxon>
        <taxon>Aphelenchoidea</taxon>
        <taxon>Aphelenchoididae</taxon>
        <taxon>Bursaphelenchus</taxon>
    </lineage>
</organism>
<dbReference type="Proteomes" id="UP000095284">
    <property type="component" value="Unplaced"/>
</dbReference>
<feature type="signal peptide" evidence="1">
    <location>
        <begin position="1"/>
        <end position="21"/>
    </location>
</feature>
<dbReference type="EMBL" id="CAJFCV020000006">
    <property type="protein sequence ID" value="CAG9128557.1"/>
    <property type="molecule type" value="Genomic_DNA"/>
</dbReference>
<gene>
    <name evidence="2" type="ORF">BXYJ_LOCUS13545</name>
</gene>
<evidence type="ECO:0000313" key="5">
    <source>
        <dbReference type="Proteomes" id="UP000659654"/>
    </source>
</evidence>
<sequence>MCVRGIAIFTVLLTVIQCLAALKEARHALERIGYGDIVEIEGQLEDVTRPNIAINFYYGSMNQGVVYNETKKTLAIVIDNGNKTICIRRNEDNAEPSCWEGFVLPSYFQITIQIIEQNRVRIAVKSENFETRFDNNCDFTQSVEISGDIKNLNRFEINHNPRLPILRAVSFGMGNFIEMRFEAGNQPTLIFLKSPYHLISLELVINPNGVVEMNSLLSEVWGETQRFYGGSTGNEDIIKLVNTLDCVEIWKANIKRYCYKHRVAYPYKDYSLLHVDVGEGGLVKDIVEGRQF</sequence>
<evidence type="ECO:0000313" key="2">
    <source>
        <dbReference type="EMBL" id="CAD5233454.1"/>
    </source>
</evidence>
<evidence type="ECO:0000313" key="3">
    <source>
        <dbReference type="EMBL" id="CAG9128557.1"/>
    </source>
</evidence>
<dbReference type="WBParaSite" id="BXY_0516200.1">
    <property type="protein sequence ID" value="BXY_0516200.1"/>
    <property type="gene ID" value="BXY_0516200"/>
</dbReference>
<dbReference type="SMR" id="A0A1I7RWP9"/>
<protein>
    <submittedName>
        <fullName evidence="2">(pine wood nematode) hypothetical protein</fullName>
    </submittedName>
</protein>
<dbReference type="EMBL" id="CAJFDI010000006">
    <property type="protein sequence ID" value="CAD5233454.1"/>
    <property type="molecule type" value="Genomic_DNA"/>
</dbReference>
<dbReference type="Proteomes" id="UP000582659">
    <property type="component" value="Unassembled WGS sequence"/>
</dbReference>
<keyword evidence="1" id="KW-0732">Signal</keyword>
<accession>A0A1I7RWP9</accession>
<evidence type="ECO:0000313" key="6">
    <source>
        <dbReference type="WBParaSite" id="BXY_0516200.1"/>
    </source>
</evidence>
<evidence type="ECO:0000313" key="4">
    <source>
        <dbReference type="Proteomes" id="UP000095284"/>
    </source>
</evidence>
<reference evidence="6" key="1">
    <citation type="submission" date="2016-11" db="UniProtKB">
        <authorList>
            <consortium name="WormBaseParasite"/>
        </authorList>
    </citation>
    <scope>IDENTIFICATION</scope>
</reference>
<evidence type="ECO:0000256" key="1">
    <source>
        <dbReference type="SAM" id="SignalP"/>
    </source>
</evidence>
<name>A0A1I7RWP9_BURXY</name>
<proteinExistence type="predicted"/>
<dbReference type="Proteomes" id="UP000659654">
    <property type="component" value="Unassembled WGS sequence"/>
</dbReference>
<dbReference type="AlphaFoldDB" id="A0A1I7RWP9"/>
<feature type="chain" id="PRO_5035359482" evidence="1">
    <location>
        <begin position="22"/>
        <end position="292"/>
    </location>
</feature>
<reference evidence="3" key="2">
    <citation type="submission" date="2020-08" db="EMBL/GenBank/DDBJ databases">
        <authorList>
            <person name="Kikuchi T."/>
        </authorList>
    </citation>
    <scope>NUCLEOTIDE SEQUENCE</scope>
    <source>
        <strain evidence="2">Ka4C1</strain>
    </source>
</reference>